<dbReference type="EMBL" id="OV651821">
    <property type="protein sequence ID" value="CAH1115017.1"/>
    <property type="molecule type" value="Genomic_DNA"/>
</dbReference>
<dbReference type="PANTHER" id="PTHR21579">
    <property type="entry name" value="PROTEIN TINCAR"/>
    <property type="match status" value="1"/>
</dbReference>
<dbReference type="AlphaFoldDB" id="A0A9P0DEP5"/>
<name>A0A9P0DEP5_9CUCU</name>
<evidence type="ECO:0000313" key="1">
    <source>
        <dbReference type="EMBL" id="CAH1115017.1"/>
    </source>
</evidence>
<proteinExistence type="predicted"/>
<evidence type="ECO:0000313" key="2">
    <source>
        <dbReference type="Proteomes" id="UP001153636"/>
    </source>
</evidence>
<gene>
    <name evidence="1" type="ORF">PSYICH_LOCUS15275</name>
</gene>
<dbReference type="PANTHER" id="PTHR21579:SF20">
    <property type="entry name" value="PROTEIN TINCAR"/>
    <property type="match status" value="1"/>
</dbReference>
<protein>
    <submittedName>
        <fullName evidence="1">Uncharacterized protein</fullName>
    </submittedName>
</protein>
<sequence length="182" mass="20400">MENAVASGSVVQTQCAQERKLKKTPKDSIIKLAKVKGDEHINHKGKLIEKRTVAKKLQIGRATVKESRSLRLVHDVHLNNRREDTTQQPLLVVGNGRTYSVTETSPKRAIMGVIQKAALIKKSKSNGSITTNDDCDEQIYWLRPALAPSQNSPDGSNYFCWFKKKPKQKVTFKETTTTVGNR</sequence>
<accession>A0A9P0DEP5</accession>
<dbReference type="InterPro" id="IPR053291">
    <property type="entry name" value="Ommatidial_diff-associated"/>
</dbReference>
<organism evidence="1 2">
    <name type="scientific">Psylliodes chrysocephalus</name>
    <dbReference type="NCBI Taxonomy" id="3402493"/>
    <lineage>
        <taxon>Eukaryota</taxon>
        <taxon>Metazoa</taxon>
        <taxon>Ecdysozoa</taxon>
        <taxon>Arthropoda</taxon>
        <taxon>Hexapoda</taxon>
        <taxon>Insecta</taxon>
        <taxon>Pterygota</taxon>
        <taxon>Neoptera</taxon>
        <taxon>Endopterygota</taxon>
        <taxon>Coleoptera</taxon>
        <taxon>Polyphaga</taxon>
        <taxon>Cucujiformia</taxon>
        <taxon>Chrysomeloidea</taxon>
        <taxon>Chrysomelidae</taxon>
        <taxon>Galerucinae</taxon>
        <taxon>Alticini</taxon>
        <taxon>Psylliodes</taxon>
    </lineage>
</organism>
<reference evidence="1" key="1">
    <citation type="submission" date="2022-01" db="EMBL/GenBank/DDBJ databases">
        <authorList>
            <person name="King R."/>
        </authorList>
    </citation>
    <scope>NUCLEOTIDE SEQUENCE</scope>
</reference>
<dbReference type="OrthoDB" id="10033661at2759"/>
<dbReference type="Proteomes" id="UP001153636">
    <property type="component" value="Chromosome 9"/>
</dbReference>
<keyword evidence="2" id="KW-1185">Reference proteome</keyword>